<organism evidence="7 8">
    <name type="scientific">Asanoa ishikariensis</name>
    <dbReference type="NCBI Taxonomy" id="137265"/>
    <lineage>
        <taxon>Bacteria</taxon>
        <taxon>Bacillati</taxon>
        <taxon>Actinomycetota</taxon>
        <taxon>Actinomycetes</taxon>
        <taxon>Micromonosporales</taxon>
        <taxon>Micromonosporaceae</taxon>
        <taxon>Asanoa</taxon>
    </lineage>
</organism>
<keyword evidence="6" id="KW-0503">Monooxygenase</keyword>
<dbReference type="GO" id="GO:0006707">
    <property type="term" value="P:cholesterol catabolic process"/>
    <property type="evidence" value="ECO:0007669"/>
    <property type="project" value="TreeGrafter"/>
</dbReference>
<dbReference type="FunFam" id="1.10.630.10:FF:000018">
    <property type="entry name" value="Cytochrome P450 monooxygenase"/>
    <property type="match status" value="1"/>
</dbReference>
<dbReference type="Proteomes" id="UP000199632">
    <property type="component" value="Unassembled WGS sequence"/>
</dbReference>
<dbReference type="InterPro" id="IPR001128">
    <property type="entry name" value="Cyt_P450"/>
</dbReference>
<evidence type="ECO:0000256" key="2">
    <source>
        <dbReference type="ARBA" id="ARBA00022617"/>
    </source>
</evidence>
<name>A0A1H3T9M4_9ACTN</name>
<dbReference type="PRINTS" id="PR00359">
    <property type="entry name" value="BP450"/>
</dbReference>
<dbReference type="PANTHER" id="PTHR46696:SF4">
    <property type="entry name" value="BIOTIN BIOSYNTHESIS CYTOCHROME P450"/>
    <property type="match status" value="1"/>
</dbReference>
<keyword evidence="5" id="KW-0408">Iron</keyword>
<evidence type="ECO:0000313" key="8">
    <source>
        <dbReference type="Proteomes" id="UP000199632"/>
    </source>
</evidence>
<dbReference type="InterPro" id="IPR002397">
    <property type="entry name" value="Cyt_P450_B"/>
</dbReference>
<dbReference type="GO" id="GO:0020037">
    <property type="term" value="F:heme binding"/>
    <property type="evidence" value="ECO:0007669"/>
    <property type="project" value="InterPro"/>
</dbReference>
<dbReference type="GO" id="GO:0005506">
    <property type="term" value="F:iron ion binding"/>
    <property type="evidence" value="ECO:0007669"/>
    <property type="project" value="InterPro"/>
</dbReference>
<reference evidence="8" key="1">
    <citation type="submission" date="2016-10" db="EMBL/GenBank/DDBJ databases">
        <authorList>
            <person name="Varghese N."/>
            <person name="Submissions S."/>
        </authorList>
    </citation>
    <scope>NUCLEOTIDE SEQUENCE [LARGE SCALE GENOMIC DNA]</scope>
    <source>
        <strain evidence="8">DSM 44718</strain>
    </source>
</reference>
<comment type="similarity">
    <text evidence="1">Belongs to the cytochrome P450 family.</text>
</comment>
<keyword evidence="3" id="KW-0479">Metal-binding</keyword>
<evidence type="ECO:0000256" key="1">
    <source>
        <dbReference type="ARBA" id="ARBA00010617"/>
    </source>
</evidence>
<dbReference type="SUPFAM" id="SSF48264">
    <property type="entry name" value="Cytochrome P450"/>
    <property type="match status" value="1"/>
</dbReference>
<dbReference type="Pfam" id="PF00067">
    <property type="entry name" value="p450"/>
    <property type="match status" value="1"/>
</dbReference>
<dbReference type="RefSeq" id="WP_090798742.1">
    <property type="nucleotide sequence ID" value="NZ_BOND01000003.1"/>
</dbReference>
<dbReference type="GO" id="GO:0036199">
    <property type="term" value="F:cholest-4-en-3-one 26-monooxygenase activity"/>
    <property type="evidence" value="ECO:0007669"/>
    <property type="project" value="TreeGrafter"/>
</dbReference>
<dbReference type="InterPro" id="IPR036396">
    <property type="entry name" value="Cyt_P450_sf"/>
</dbReference>
<dbReference type="OrthoDB" id="4156795at2"/>
<dbReference type="EMBL" id="FNQB01000003">
    <property type="protein sequence ID" value="SDZ46972.1"/>
    <property type="molecule type" value="Genomic_DNA"/>
</dbReference>
<proteinExistence type="inferred from homology"/>
<accession>A0A1H3T9M4</accession>
<dbReference type="Gene3D" id="1.10.630.10">
    <property type="entry name" value="Cytochrome P450"/>
    <property type="match status" value="1"/>
</dbReference>
<evidence type="ECO:0000256" key="5">
    <source>
        <dbReference type="ARBA" id="ARBA00023004"/>
    </source>
</evidence>
<dbReference type="GO" id="GO:0008395">
    <property type="term" value="F:steroid hydroxylase activity"/>
    <property type="evidence" value="ECO:0007669"/>
    <property type="project" value="TreeGrafter"/>
</dbReference>
<protein>
    <submittedName>
        <fullName evidence="7">Cytochrome P450</fullName>
    </submittedName>
</protein>
<dbReference type="CDD" id="cd11033">
    <property type="entry name" value="CYP142-like"/>
    <property type="match status" value="1"/>
</dbReference>
<evidence type="ECO:0000256" key="3">
    <source>
        <dbReference type="ARBA" id="ARBA00022723"/>
    </source>
</evidence>
<dbReference type="GO" id="GO:0017000">
    <property type="term" value="P:antibiotic biosynthetic process"/>
    <property type="evidence" value="ECO:0007669"/>
    <property type="project" value="UniProtKB-ARBA"/>
</dbReference>
<keyword evidence="4" id="KW-0560">Oxidoreductase</keyword>
<keyword evidence="8" id="KW-1185">Reference proteome</keyword>
<keyword evidence="2" id="KW-0349">Heme</keyword>
<evidence type="ECO:0000256" key="6">
    <source>
        <dbReference type="ARBA" id="ARBA00023033"/>
    </source>
</evidence>
<evidence type="ECO:0000256" key="4">
    <source>
        <dbReference type="ARBA" id="ARBA00023002"/>
    </source>
</evidence>
<dbReference type="PANTHER" id="PTHR46696">
    <property type="entry name" value="P450, PUTATIVE (EUROFUNG)-RELATED"/>
    <property type="match status" value="1"/>
</dbReference>
<dbReference type="STRING" id="137265.SAMN05421684_5388"/>
<evidence type="ECO:0000313" key="7">
    <source>
        <dbReference type="EMBL" id="SDZ46972.1"/>
    </source>
</evidence>
<gene>
    <name evidence="7" type="ORF">SAMN05421684_5388</name>
</gene>
<dbReference type="AlphaFoldDB" id="A0A1H3T9M4"/>
<sequence length="423" mass="45444">MAHLPILEPDQAATLDLTSAAVHAEYDLSAVWRHLRTTAPLHRHRSVDGSPEFWVVTRHADVTAVFRDGQRFTSTSGNVLETLLVGSDSASGKMLAVTDGTRHTEVRRIIAGALTPALLDRLADRIRAQVRGLVADAVERVEGDFGTDVAAAVPLATICDMLAVPDEDRAYIHRLGSSSVSSHEPAHGTLDAWTSKNDLLAYFIDLAERRRADPGDDLVSVLATARVKGRPLGTDEIVFNCYSLILGGDETTRLAMTGGVLALAENPDQWRAFQRGDVGIDSAVEEVLRWTTPSRHLGRLAVEPVELGGGRIAAGDVVTAWLASANFDEREFAAPDEFRLDRSPNRHLTFAYGRHFCVGARLARIQLEATLTALRDLVGDIAVTGAPQRVYSNFIGGTFTLPVALSAAPAGQGRPRTAAAPGA</sequence>